<organismHost>
    <name type="scientific">Phacochoerus africanus</name>
    <name type="common">Warthog</name>
    <dbReference type="NCBI Taxonomy" id="41426"/>
</organismHost>
<keyword evidence="1" id="KW-1133">Transmembrane helix</keyword>
<sequence>MQVNEILSIISNQGIFVYIRSFCKKDMQIIILLSINHNATSFTAYFTILSTPIFWMLYNYHYKLFSYIICITIRSSWSHLYHVSYSYKIFFGMVQTQQFYTLFYFFFLVFTPFVIQQFSYANAFANIGNVYPCFLRAHLQILTFFVSHV</sequence>
<organismHost>
    <name type="scientific">Ornithodoros</name>
    <name type="common">relapsing fever ticks</name>
    <dbReference type="NCBI Taxonomy" id="6937"/>
</organismHost>
<keyword evidence="1" id="KW-0472">Membrane</keyword>
<evidence type="ECO:0000313" key="2">
    <source>
        <dbReference type="EMBL" id="QGM12777.1"/>
    </source>
</evidence>
<organismHost>
    <name type="scientific">Potamochoerus larvatus</name>
    <name type="common">Bushpig</name>
    <dbReference type="NCBI Taxonomy" id="273792"/>
</organismHost>
<dbReference type="EMBL" id="MN318203">
    <property type="protein sequence ID" value="QGM12777.1"/>
    <property type="molecule type" value="Genomic_DNA"/>
</dbReference>
<feature type="transmembrane region" description="Helical" evidence="1">
    <location>
        <begin position="99"/>
        <end position="118"/>
    </location>
</feature>
<organismHost>
    <name type="scientific">Phacochoerus aethiopicus</name>
    <name type="common">Warthog</name>
    <dbReference type="NCBI Taxonomy" id="85517"/>
</organismHost>
<organismHost>
    <name type="scientific">Ornithodoros moubata</name>
    <name type="common">Soft tick</name>
    <name type="synonym">Argasid tick</name>
    <dbReference type="NCBI Taxonomy" id="6938"/>
</organismHost>
<feature type="transmembrane region" description="Helical" evidence="1">
    <location>
        <begin position="35"/>
        <end position="58"/>
    </location>
</feature>
<organism evidence="2">
    <name type="scientific">African swine fever virus</name>
    <name type="common">ASFV</name>
    <dbReference type="NCBI Taxonomy" id="10497"/>
    <lineage>
        <taxon>Viruses</taxon>
        <taxon>Varidnaviria</taxon>
        <taxon>Bamfordvirae</taxon>
        <taxon>Nucleocytoviricota</taxon>
        <taxon>Pokkesviricetes</taxon>
        <taxon>Asfuvirales</taxon>
        <taxon>Asfarviridae</taxon>
        <taxon>Asfivirus</taxon>
        <taxon>Asfivirus haemorrhagiae</taxon>
    </lineage>
</organism>
<feature type="transmembrane region" description="Helical" evidence="1">
    <location>
        <begin position="64"/>
        <end position="87"/>
    </location>
</feature>
<gene>
    <name evidence="2" type="primary">100_2L</name>
</gene>
<proteinExistence type="predicted"/>
<protein>
    <submittedName>
        <fullName evidence="2">p100_2L</fullName>
    </submittedName>
</protein>
<name>A0A649YJN2_ASF</name>
<accession>A0A649YJN2</accession>
<keyword evidence="1" id="KW-0812">Transmembrane</keyword>
<organismHost>
    <name type="scientific">Sus scrofa</name>
    <name type="common">Pig</name>
    <dbReference type="NCBI Taxonomy" id="9823"/>
</organismHost>
<reference evidence="2" key="1">
    <citation type="submission" date="2019-08" db="EMBL/GenBank/DDBJ databases">
        <authorList>
            <person name="Ndlovu S.S."/>
        </authorList>
    </citation>
    <scope>NUCLEOTIDE SEQUENCE [LARGE SCALE GENOMIC DNA]</scope>
    <source>
        <strain evidence="2">LIV_5_40</strain>
    </source>
</reference>
<evidence type="ECO:0000256" key="1">
    <source>
        <dbReference type="SAM" id="Phobius"/>
    </source>
</evidence>